<comment type="caution">
    <text evidence="2">The sequence shown here is derived from an EMBL/GenBank/DDBJ whole genome shotgun (WGS) entry which is preliminary data.</text>
</comment>
<reference evidence="2" key="1">
    <citation type="submission" date="2020-05" db="EMBL/GenBank/DDBJ databases">
        <title>Mycena genomes resolve the evolution of fungal bioluminescence.</title>
        <authorList>
            <person name="Tsai I.J."/>
        </authorList>
    </citation>
    <scope>NUCLEOTIDE SEQUENCE</scope>
    <source>
        <strain evidence="2">160909Yilan</strain>
    </source>
</reference>
<protein>
    <submittedName>
        <fullName evidence="2">Esterase/Lipase</fullName>
    </submittedName>
</protein>
<evidence type="ECO:0000313" key="3">
    <source>
        <dbReference type="Proteomes" id="UP000623467"/>
    </source>
</evidence>
<dbReference type="PRINTS" id="PR00412">
    <property type="entry name" value="EPOXHYDRLASE"/>
</dbReference>
<dbReference type="AlphaFoldDB" id="A0A8H6XXH9"/>
<sequence length="145" mass="16101">MDQSNYKQIKTMRGFTYSYYYSAPAPGKPALFFAHGFPSVSFLWRKQVAFFQPLGYGIIVPDQLGYGGTDKPTDPKLYVGRGLAEDMRDILDVEAVAIVIAIGHDTGSSLVSRMLHYIPQRISTVIFCDLGYLPAEPGINFISHS</sequence>
<dbReference type="SUPFAM" id="SSF53474">
    <property type="entry name" value="alpha/beta-Hydrolases"/>
    <property type="match status" value="1"/>
</dbReference>
<evidence type="ECO:0000259" key="1">
    <source>
        <dbReference type="Pfam" id="PF00561"/>
    </source>
</evidence>
<dbReference type="GO" id="GO:0046464">
    <property type="term" value="P:acylglycerol catabolic process"/>
    <property type="evidence" value="ECO:0007669"/>
    <property type="project" value="TreeGrafter"/>
</dbReference>
<dbReference type="InterPro" id="IPR029058">
    <property type="entry name" value="AB_hydrolase_fold"/>
</dbReference>
<dbReference type="GO" id="GO:0047372">
    <property type="term" value="F:monoacylglycerol lipase activity"/>
    <property type="evidence" value="ECO:0007669"/>
    <property type="project" value="TreeGrafter"/>
</dbReference>
<keyword evidence="3" id="KW-1185">Reference proteome</keyword>
<dbReference type="OrthoDB" id="408373at2759"/>
<feature type="domain" description="AB hydrolase-1" evidence="1">
    <location>
        <begin position="29"/>
        <end position="130"/>
    </location>
</feature>
<dbReference type="InterPro" id="IPR000639">
    <property type="entry name" value="Epox_hydrolase-like"/>
</dbReference>
<accession>A0A8H6XXH9</accession>
<dbReference type="Pfam" id="PF00561">
    <property type="entry name" value="Abhydrolase_1"/>
    <property type="match status" value="1"/>
</dbReference>
<evidence type="ECO:0000313" key="2">
    <source>
        <dbReference type="EMBL" id="KAF7349403.1"/>
    </source>
</evidence>
<dbReference type="PANTHER" id="PTHR43798">
    <property type="entry name" value="MONOACYLGLYCEROL LIPASE"/>
    <property type="match status" value="1"/>
</dbReference>
<name>A0A8H6XXH9_9AGAR</name>
<dbReference type="GO" id="GO:0016020">
    <property type="term" value="C:membrane"/>
    <property type="evidence" value="ECO:0007669"/>
    <property type="project" value="TreeGrafter"/>
</dbReference>
<dbReference type="InterPro" id="IPR050266">
    <property type="entry name" value="AB_hydrolase_sf"/>
</dbReference>
<proteinExistence type="predicted"/>
<organism evidence="2 3">
    <name type="scientific">Mycena sanguinolenta</name>
    <dbReference type="NCBI Taxonomy" id="230812"/>
    <lineage>
        <taxon>Eukaryota</taxon>
        <taxon>Fungi</taxon>
        <taxon>Dikarya</taxon>
        <taxon>Basidiomycota</taxon>
        <taxon>Agaricomycotina</taxon>
        <taxon>Agaricomycetes</taxon>
        <taxon>Agaricomycetidae</taxon>
        <taxon>Agaricales</taxon>
        <taxon>Marasmiineae</taxon>
        <taxon>Mycenaceae</taxon>
        <taxon>Mycena</taxon>
    </lineage>
</organism>
<dbReference type="Gene3D" id="3.40.50.1820">
    <property type="entry name" value="alpha/beta hydrolase"/>
    <property type="match status" value="1"/>
</dbReference>
<dbReference type="InterPro" id="IPR000073">
    <property type="entry name" value="AB_hydrolase_1"/>
</dbReference>
<dbReference type="PANTHER" id="PTHR43798:SF33">
    <property type="entry name" value="HYDROLASE, PUTATIVE (AFU_ORTHOLOGUE AFUA_2G14860)-RELATED"/>
    <property type="match status" value="1"/>
</dbReference>
<dbReference type="Proteomes" id="UP000623467">
    <property type="component" value="Unassembled WGS sequence"/>
</dbReference>
<dbReference type="EMBL" id="JACAZH010000016">
    <property type="protein sequence ID" value="KAF7349403.1"/>
    <property type="molecule type" value="Genomic_DNA"/>
</dbReference>
<gene>
    <name evidence="2" type="ORF">MSAN_01730200</name>
</gene>